<dbReference type="GO" id="GO:0000272">
    <property type="term" value="P:polysaccharide catabolic process"/>
    <property type="evidence" value="ECO:0007669"/>
    <property type="project" value="InterPro"/>
</dbReference>
<dbReference type="Proteomes" id="UP000650081">
    <property type="component" value="Unassembled WGS sequence"/>
</dbReference>
<dbReference type="Gene3D" id="2.60.40.680">
    <property type="match status" value="1"/>
</dbReference>
<dbReference type="SUPFAM" id="SSF49384">
    <property type="entry name" value="Carbohydrate-binding domain"/>
    <property type="match status" value="1"/>
</dbReference>
<keyword evidence="3" id="KW-1185">Reference proteome</keyword>
<evidence type="ECO:0000313" key="3">
    <source>
        <dbReference type="Proteomes" id="UP000650081"/>
    </source>
</evidence>
<evidence type="ECO:0000259" key="1">
    <source>
        <dbReference type="Pfam" id="PF00963"/>
    </source>
</evidence>
<proteinExistence type="predicted"/>
<accession>A0A923PS75</accession>
<feature type="domain" description="Cohesin" evidence="1">
    <location>
        <begin position="72"/>
        <end position="180"/>
    </location>
</feature>
<sequence length="204" mass="22468">MPNASIALPLGFHLLKFPVLFFCFGLAWSCQGGSASAQTAETAVGKVDPTVPLRQEADDRDRPVDALILRMGSAVAAPGAKVCLPVEATGFKELIGFQFTVRFDSAALKFQSVRELSLPGYRVENFGVRFADRGYLSTLWTDFNLSAATLPDGTKLFEVCFENLQKKGQETEVKFQNGPTAFEVIRKDMEQLRFVYANGKVKTE</sequence>
<name>A0A923PS75_9BACT</name>
<dbReference type="EMBL" id="JACSIT010000153">
    <property type="protein sequence ID" value="MBC6996513.1"/>
    <property type="molecule type" value="Genomic_DNA"/>
</dbReference>
<gene>
    <name evidence="2" type="ORF">H9S92_20240</name>
</gene>
<dbReference type="InterPro" id="IPR002102">
    <property type="entry name" value="Cohesin_dom"/>
</dbReference>
<protein>
    <recommendedName>
        <fullName evidence="1">Cohesin domain-containing protein</fullName>
    </recommendedName>
</protein>
<dbReference type="GO" id="GO:0030246">
    <property type="term" value="F:carbohydrate binding"/>
    <property type="evidence" value="ECO:0007669"/>
    <property type="project" value="InterPro"/>
</dbReference>
<dbReference type="RefSeq" id="WP_187468523.1">
    <property type="nucleotide sequence ID" value="NZ_JACSIT010000153.1"/>
</dbReference>
<dbReference type="AlphaFoldDB" id="A0A923PS75"/>
<evidence type="ECO:0000313" key="2">
    <source>
        <dbReference type="EMBL" id="MBC6996513.1"/>
    </source>
</evidence>
<organism evidence="2 3">
    <name type="scientific">Neolewinella lacunae</name>
    <dbReference type="NCBI Taxonomy" id="1517758"/>
    <lineage>
        <taxon>Bacteria</taxon>
        <taxon>Pseudomonadati</taxon>
        <taxon>Bacteroidota</taxon>
        <taxon>Saprospiria</taxon>
        <taxon>Saprospirales</taxon>
        <taxon>Lewinellaceae</taxon>
        <taxon>Neolewinella</taxon>
    </lineage>
</organism>
<reference evidence="2" key="1">
    <citation type="submission" date="2020-08" db="EMBL/GenBank/DDBJ databases">
        <title>Lewinella bacteria from marine environments.</title>
        <authorList>
            <person name="Zhong Y."/>
        </authorList>
    </citation>
    <scope>NUCLEOTIDE SEQUENCE</scope>
    <source>
        <strain evidence="2">KCTC 42187</strain>
    </source>
</reference>
<comment type="caution">
    <text evidence="2">The sequence shown here is derived from an EMBL/GenBank/DDBJ whole genome shotgun (WGS) entry which is preliminary data.</text>
</comment>
<dbReference type="InterPro" id="IPR008965">
    <property type="entry name" value="CBM2/CBM3_carb-bd_dom_sf"/>
</dbReference>
<dbReference type="Pfam" id="PF00963">
    <property type="entry name" value="Cohesin"/>
    <property type="match status" value="1"/>
</dbReference>